<dbReference type="GO" id="GO:0006665">
    <property type="term" value="P:sphingolipid metabolic process"/>
    <property type="evidence" value="ECO:0007669"/>
    <property type="project" value="InterPro"/>
</dbReference>
<evidence type="ECO:0000313" key="5">
    <source>
        <dbReference type="EMBL" id="PXY43957.1"/>
    </source>
</evidence>
<evidence type="ECO:0000313" key="6">
    <source>
        <dbReference type="Proteomes" id="UP000247681"/>
    </source>
</evidence>
<dbReference type="GO" id="GO:0016020">
    <property type="term" value="C:membrane"/>
    <property type="evidence" value="ECO:0007669"/>
    <property type="project" value="GOC"/>
</dbReference>
<dbReference type="PANTHER" id="PTHR11069:SF38">
    <property type="entry name" value="GLUCURONOXYLANASE XYNC"/>
    <property type="match status" value="1"/>
</dbReference>
<dbReference type="EMBL" id="QJHL01000004">
    <property type="protein sequence ID" value="PXY43957.1"/>
    <property type="molecule type" value="Genomic_DNA"/>
</dbReference>
<dbReference type="InterPro" id="IPR001139">
    <property type="entry name" value="Glyco_hydro_30"/>
</dbReference>
<keyword evidence="3 5" id="KW-0378">Hydrolase</keyword>
<keyword evidence="2 4" id="KW-0732">Signal</keyword>
<dbReference type="InterPro" id="IPR017853">
    <property type="entry name" value="GH"/>
</dbReference>
<sequence>MKKRIASLLLISVLTFTSCSKDEESAVIENITTEKDTKPTNLTGKVSSNATIEPASVQQYIRGFGGANIRGWVADLTANQKIKAFSTTEGLGLSVLRVRISPNSSDWTAEKATIDAAKSYGATIIASSWTAPASMKDNNNLVAGKLKTSSYAAYAQHLKNFNTTVGGVAAISPINEPNINVSYESMELTASEVANFVAAQGDNCGTKIMAPEPFNMNTTYINTYLNNTTAKNKTSYIAGHIYGANPTYVNFGKEVWMTEHITDTNDANIWTGAMNTAKEIHKCMIAGYSMYTWWYIRRSYGLLDENGNITKRGYAMTHFSRWIRPGFNKVNCTANPSSGVYITAYKKDNKLVIVAINDNSEITYQPFSYSNISITGFNRYKTTSSSNLAADNIAVSGGNFGINLPASSITTLISY</sequence>
<gene>
    <name evidence="5" type="ORF">DMB68_16065</name>
</gene>
<protein>
    <submittedName>
        <fullName evidence="5">Xylanase</fullName>
    </submittedName>
</protein>
<comment type="caution">
    <text evidence="5">The sequence shown here is derived from an EMBL/GenBank/DDBJ whole genome shotgun (WGS) entry which is preliminary data.</text>
</comment>
<dbReference type="Gene3D" id="3.20.20.80">
    <property type="entry name" value="Glycosidases"/>
    <property type="match status" value="1"/>
</dbReference>
<dbReference type="InterPro" id="IPR013780">
    <property type="entry name" value="Glyco_hydro_b"/>
</dbReference>
<name>A0A2V4BZ20_9FLAO</name>
<dbReference type="OrthoDB" id="9806701at2"/>
<dbReference type="PANTHER" id="PTHR11069">
    <property type="entry name" value="GLUCOSYLCERAMIDASE"/>
    <property type="match status" value="1"/>
</dbReference>
<keyword evidence="6" id="KW-1185">Reference proteome</keyword>
<dbReference type="AlphaFoldDB" id="A0A2V4BZ20"/>
<dbReference type="PROSITE" id="PS51257">
    <property type="entry name" value="PROKAR_LIPOPROTEIN"/>
    <property type="match status" value="1"/>
</dbReference>
<keyword evidence="5" id="KW-0119">Carbohydrate metabolism</keyword>
<evidence type="ECO:0000256" key="4">
    <source>
        <dbReference type="SAM" id="SignalP"/>
    </source>
</evidence>
<accession>A0A2V4BZ20</accession>
<proteinExistence type="inferred from homology"/>
<dbReference type="RefSeq" id="WP_110347683.1">
    <property type="nucleotide sequence ID" value="NZ_QJHL01000004.1"/>
</dbReference>
<dbReference type="Proteomes" id="UP000247681">
    <property type="component" value="Unassembled WGS sequence"/>
</dbReference>
<evidence type="ECO:0000256" key="2">
    <source>
        <dbReference type="ARBA" id="ARBA00022729"/>
    </source>
</evidence>
<evidence type="ECO:0000256" key="1">
    <source>
        <dbReference type="ARBA" id="ARBA00005382"/>
    </source>
</evidence>
<evidence type="ECO:0000256" key="3">
    <source>
        <dbReference type="ARBA" id="ARBA00022801"/>
    </source>
</evidence>
<organism evidence="5 6">
    <name type="scientific">Flavobacterium hydrophilum</name>
    <dbReference type="NCBI Taxonomy" id="2211445"/>
    <lineage>
        <taxon>Bacteria</taxon>
        <taxon>Pseudomonadati</taxon>
        <taxon>Bacteroidota</taxon>
        <taxon>Flavobacteriia</taxon>
        <taxon>Flavobacteriales</taxon>
        <taxon>Flavobacteriaceae</taxon>
        <taxon>Flavobacterium</taxon>
    </lineage>
</organism>
<reference evidence="5 6" key="1">
    <citation type="submission" date="2018-05" db="EMBL/GenBank/DDBJ databases">
        <title>Flavobacterium sp. strain IMCC34758, incomplete genome.</title>
        <authorList>
            <person name="Joung Y."/>
        </authorList>
    </citation>
    <scope>NUCLEOTIDE SEQUENCE [LARGE SCALE GENOMIC DNA]</scope>
    <source>
        <strain evidence="5 6">IMCC34758</strain>
    </source>
</reference>
<keyword evidence="5" id="KW-0858">Xylan degradation</keyword>
<keyword evidence="5" id="KW-0326">Glycosidase</keyword>
<feature type="chain" id="PRO_5015847917" evidence="4">
    <location>
        <begin position="22"/>
        <end position="415"/>
    </location>
</feature>
<comment type="similarity">
    <text evidence="1">Belongs to the glycosyl hydrolase 30 family.</text>
</comment>
<dbReference type="SUPFAM" id="SSF51011">
    <property type="entry name" value="Glycosyl hydrolase domain"/>
    <property type="match status" value="1"/>
</dbReference>
<keyword evidence="5" id="KW-0624">Polysaccharide degradation</keyword>
<feature type="signal peptide" evidence="4">
    <location>
        <begin position="1"/>
        <end position="21"/>
    </location>
</feature>
<dbReference type="SUPFAM" id="SSF51445">
    <property type="entry name" value="(Trans)glycosidases"/>
    <property type="match status" value="1"/>
</dbReference>
<dbReference type="GO" id="GO:0004348">
    <property type="term" value="F:glucosylceramidase activity"/>
    <property type="evidence" value="ECO:0007669"/>
    <property type="project" value="InterPro"/>
</dbReference>
<dbReference type="Gene3D" id="2.60.40.1180">
    <property type="entry name" value="Golgi alpha-mannosidase II"/>
    <property type="match status" value="1"/>
</dbReference>
<dbReference type="GO" id="GO:0045493">
    <property type="term" value="P:xylan catabolic process"/>
    <property type="evidence" value="ECO:0007669"/>
    <property type="project" value="UniProtKB-KW"/>
</dbReference>